<feature type="signal peptide" evidence="5">
    <location>
        <begin position="1"/>
        <end position="34"/>
    </location>
</feature>
<feature type="region of interest" description="Disordered" evidence="4">
    <location>
        <begin position="30"/>
        <end position="50"/>
    </location>
</feature>
<feature type="region of interest" description="Disordered" evidence="4">
    <location>
        <begin position="343"/>
        <end position="371"/>
    </location>
</feature>
<evidence type="ECO:0000256" key="2">
    <source>
        <dbReference type="ARBA" id="ARBA00022729"/>
    </source>
</evidence>
<feature type="domain" description="AB hydrolase-1" evidence="6">
    <location>
        <begin position="99"/>
        <end position="294"/>
    </location>
</feature>
<keyword evidence="3 8" id="KW-0378">Hydrolase</keyword>
<evidence type="ECO:0000259" key="7">
    <source>
        <dbReference type="Pfam" id="PF08386"/>
    </source>
</evidence>
<evidence type="ECO:0000313" key="8">
    <source>
        <dbReference type="EMBL" id="WTP84320.1"/>
    </source>
</evidence>
<dbReference type="InterPro" id="IPR000073">
    <property type="entry name" value="AB_hydrolase_1"/>
</dbReference>
<sequence>MHPRIRGLTGVLAAGLLAGLLAGSLTGASTPSVAAAQPEPPGTKSTKQQAIGWKPCPEDATAECGTLRLPVDWARPSGETFDLVVARRKATDPARRVGVLLVNPGGPGASGVDFAVDEAKSHFSPGIQERFDIVGFDPRGVGRSHPVMCSTELLRRQPSVYPRNQAEFDRLADHNRALREDCRRHTGPLFDHADTLSVVRDMDALRRALGEKKINYFGHSYGTLIGEQYAEEYGDRIRSMALTANIDHSLGAREFLVSSAAAAEDSFQEWVKWCDRTSSCALHGRDVTAVWDGLLARADRGEIRDPEHPDRVLTAHEITFNVFRMFYGPDREELATYVAGLDAQEPPERQPSVQPRQVRPSTPQGADEQTQAEPFYAVFCQDWRFRAKDYPEYARLTRAEMRAAPQMRGTPRVHPAVAGCIGWPDEVNNPQHRLRITDAPRILMLHARHDPANHFSWAANVHRQTRGTTVLLPYEGAGHSVYGRSDCTRDAVDDYLTELRIPSAGSSCAPATTNTTD</sequence>
<organism evidence="8">
    <name type="scientific">Streptomyces sp. NBC_00180</name>
    <dbReference type="NCBI Taxonomy" id="2903632"/>
    <lineage>
        <taxon>Bacteria</taxon>
        <taxon>Bacillati</taxon>
        <taxon>Actinomycetota</taxon>
        <taxon>Actinomycetes</taxon>
        <taxon>Kitasatosporales</taxon>
        <taxon>Streptomycetaceae</taxon>
        <taxon>Streptomyces</taxon>
    </lineage>
</organism>
<accession>A0AAU1HPJ8</accession>
<dbReference type="PANTHER" id="PTHR43248">
    <property type="entry name" value="2-SUCCINYL-6-HYDROXY-2,4-CYCLOHEXADIENE-1-CARBOXYLATE SYNTHASE"/>
    <property type="match status" value="1"/>
</dbReference>
<keyword evidence="2 5" id="KW-0732">Signal</keyword>
<dbReference type="Pfam" id="PF00561">
    <property type="entry name" value="Abhydrolase_1"/>
    <property type="match status" value="1"/>
</dbReference>
<evidence type="ECO:0000259" key="6">
    <source>
        <dbReference type="Pfam" id="PF00561"/>
    </source>
</evidence>
<feature type="domain" description="Peptidase S33 tripeptidyl aminopeptidase-like C-terminal" evidence="7">
    <location>
        <begin position="416"/>
        <end position="508"/>
    </location>
</feature>
<dbReference type="GO" id="GO:0016787">
    <property type="term" value="F:hydrolase activity"/>
    <property type="evidence" value="ECO:0007669"/>
    <property type="project" value="UniProtKB-KW"/>
</dbReference>
<evidence type="ECO:0000256" key="4">
    <source>
        <dbReference type="SAM" id="MobiDB-lite"/>
    </source>
</evidence>
<dbReference type="PANTHER" id="PTHR43248:SF29">
    <property type="entry name" value="TRIPEPTIDYL AMINOPEPTIDASE"/>
    <property type="match status" value="1"/>
</dbReference>
<protein>
    <submittedName>
        <fullName evidence="8">Alpha/beta hydrolase</fullName>
    </submittedName>
</protein>
<gene>
    <name evidence="8" type="ORF">OG477_02585</name>
</gene>
<comment type="similarity">
    <text evidence="1">Belongs to the peptidase S33 family.</text>
</comment>
<proteinExistence type="inferred from homology"/>
<dbReference type="AlphaFoldDB" id="A0AAU1HPJ8"/>
<evidence type="ECO:0000256" key="1">
    <source>
        <dbReference type="ARBA" id="ARBA00010088"/>
    </source>
</evidence>
<dbReference type="InterPro" id="IPR013595">
    <property type="entry name" value="Pept_S33_TAP-like_C"/>
</dbReference>
<feature type="chain" id="PRO_5043871764" evidence="5">
    <location>
        <begin position="35"/>
        <end position="517"/>
    </location>
</feature>
<reference evidence="8" key="1">
    <citation type="submission" date="2022-10" db="EMBL/GenBank/DDBJ databases">
        <title>The complete genomes of actinobacterial strains from the NBC collection.</title>
        <authorList>
            <person name="Joergensen T.S."/>
            <person name="Alvarez Arevalo M."/>
            <person name="Sterndorff E.B."/>
            <person name="Faurdal D."/>
            <person name="Vuksanovic O."/>
            <person name="Mourched A.-S."/>
            <person name="Charusanti P."/>
            <person name="Shaw S."/>
            <person name="Blin K."/>
            <person name="Weber T."/>
        </authorList>
    </citation>
    <scope>NUCLEOTIDE SEQUENCE</scope>
    <source>
        <strain evidence="8">NBC 00180</strain>
    </source>
</reference>
<dbReference type="InterPro" id="IPR051601">
    <property type="entry name" value="Serine_prot/Carboxylest_S33"/>
</dbReference>
<evidence type="ECO:0000256" key="3">
    <source>
        <dbReference type="ARBA" id="ARBA00022801"/>
    </source>
</evidence>
<dbReference type="InterPro" id="IPR029058">
    <property type="entry name" value="AB_hydrolase_fold"/>
</dbReference>
<dbReference type="Pfam" id="PF08386">
    <property type="entry name" value="Abhydrolase_4"/>
    <property type="match status" value="1"/>
</dbReference>
<evidence type="ECO:0000256" key="5">
    <source>
        <dbReference type="SAM" id="SignalP"/>
    </source>
</evidence>
<dbReference type="Gene3D" id="3.40.50.1820">
    <property type="entry name" value="alpha/beta hydrolase"/>
    <property type="match status" value="1"/>
</dbReference>
<feature type="compositionally biased region" description="Polar residues" evidence="4">
    <location>
        <begin position="351"/>
        <end position="371"/>
    </location>
</feature>
<name>A0AAU1HPJ8_9ACTN</name>
<dbReference type="SUPFAM" id="SSF53474">
    <property type="entry name" value="alpha/beta-Hydrolases"/>
    <property type="match status" value="1"/>
</dbReference>
<dbReference type="EMBL" id="CP108140">
    <property type="protein sequence ID" value="WTP84320.1"/>
    <property type="molecule type" value="Genomic_DNA"/>
</dbReference>